<protein>
    <submittedName>
        <fullName evidence="2">RCG32492</fullName>
    </submittedName>
</protein>
<sequence length="91" mass="10440">MEAAIQKELPSIVKLSSEARTQTQDFLQQELFSGPLPLSYQTPRPPSLYQMPLHTPPRLDSWLPPSDTHPRRTLNPPPSQCNFRPLDHKLQ</sequence>
<dbReference type="EMBL" id="CH473948">
    <property type="protein sequence ID" value="EDM05858.1"/>
    <property type="molecule type" value="Genomic_DNA"/>
</dbReference>
<gene>
    <name evidence="2" type="ORF">rCG_32492</name>
</gene>
<name>A6HIK2_RAT</name>
<proteinExistence type="predicted"/>
<accession>A6HIK2</accession>
<reference evidence="2 3" key="1">
    <citation type="submission" date="2005-07" db="EMBL/GenBank/DDBJ databases">
        <authorList>
            <person name="Mural R.J."/>
            <person name="Li P.W."/>
            <person name="Adams M.D."/>
            <person name="Amanatides P.G."/>
            <person name="Baden-Tillson H."/>
            <person name="Barnstead M."/>
            <person name="Chin S.H."/>
            <person name="Dew I."/>
            <person name="Evans C.A."/>
            <person name="Ferriera S."/>
            <person name="Flanigan M."/>
            <person name="Fosler C."/>
            <person name="Glodek A."/>
            <person name="Gu Z."/>
            <person name="Holt R.A."/>
            <person name="Jennings D."/>
            <person name="Kraft C.L."/>
            <person name="Lu F."/>
            <person name="Nguyen T."/>
            <person name="Nusskern D.R."/>
            <person name="Pfannkoch C.M."/>
            <person name="Sitter C."/>
            <person name="Sutton G.G."/>
            <person name="Venter J.C."/>
            <person name="Wang Z."/>
            <person name="Woodage T."/>
            <person name="Zheng X.H."/>
            <person name="Zhong F."/>
        </authorList>
    </citation>
    <scope>NUCLEOTIDE SEQUENCE [LARGE SCALE GENOMIC DNA]</scope>
    <source>
        <strain>BN</strain>
        <strain evidence="3">Sprague-Dawley</strain>
    </source>
</reference>
<evidence type="ECO:0000313" key="3">
    <source>
        <dbReference type="Proteomes" id="UP000234681"/>
    </source>
</evidence>
<dbReference type="AlphaFoldDB" id="A6HIK2"/>
<feature type="region of interest" description="Disordered" evidence="1">
    <location>
        <begin position="35"/>
        <end position="91"/>
    </location>
</feature>
<dbReference type="Proteomes" id="UP000234681">
    <property type="component" value="Chromosome 10"/>
</dbReference>
<evidence type="ECO:0000256" key="1">
    <source>
        <dbReference type="SAM" id="MobiDB-lite"/>
    </source>
</evidence>
<evidence type="ECO:0000313" key="2">
    <source>
        <dbReference type="EMBL" id="EDM05858.1"/>
    </source>
</evidence>
<organism evidence="2 3">
    <name type="scientific">Rattus norvegicus</name>
    <name type="common">Rat</name>
    <dbReference type="NCBI Taxonomy" id="10116"/>
    <lineage>
        <taxon>Eukaryota</taxon>
        <taxon>Metazoa</taxon>
        <taxon>Chordata</taxon>
        <taxon>Craniata</taxon>
        <taxon>Vertebrata</taxon>
        <taxon>Euteleostomi</taxon>
        <taxon>Mammalia</taxon>
        <taxon>Eutheria</taxon>
        <taxon>Euarchontoglires</taxon>
        <taxon>Glires</taxon>
        <taxon>Rodentia</taxon>
        <taxon>Myomorpha</taxon>
        <taxon>Muroidea</taxon>
        <taxon>Muridae</taxon>
        <taxon>Murinae</taxon>
        <taxon>Rattus</taxon>
    </lineage>
</organism>